<evidence type="ECO:0000259" key="2">
    <source>
        <dbReference type="Pfam" id="PF07995"/>
    </source>
</evidence>
<protein>
    <submittedName>
        <fullName evidence="3">Oxidoreductase</fullName>
    </submittedName>
</protein>
<evidence type="ECO:0000313" key="3">
    <source>
        <dbReference type="EMBL" id="GIG74322.1"/>
    </source>
</evidence>
<reference evidence="3" key="1">
    <citation type="submission" date="2021-01" db="EMBL/GenBank/DDBJ databases">
        <title>Whole genome shotgun sequence of Planosporangium flavigriseum NBRC 105377.</title>
        <authorList>
            <person name="Komaki H."/>
            <person name="Tamura T."/>
        </authorList>
    </citation>
    <scope>NUCLEOTIDE SEQUENCE</scope>
    <source>
        <strain evidence="3">NBRC 105377</strain>
    </source>
</reference>
<gene>
    <name evidence="3" type="ORF">Pfl04_27260</name>
</gene>
<feature type="domain" description="Glucose/Sorbosone dehydrogenase" evidence="2">
    <location>
        <begin position="79"/>
        <end position="375"/>
    </location>
</feature>
<dbReference type="SUPFAM" id="SSF50952">
    <property type="entry name" value="Soluble quinoprotein glucose dehydrogenase"/>
    <property type="match status" value="1"/>
</dbReference>
<dbReference type="AlphaFoldDB" id="A0A8J3LKI0"/>
<name>A0A8J3LKI0_9ACTN</name>
<dbReference type="Gene3D" id="2.120.10.30">
    <property type="entry name" value="TolB, C-terminal domain"/>
    <property type="match status" value="1"/>
</dbReference>
<keyword evidence="4" id="KW-1185">Reference proteome</keyword>
<dbReference type="PANTHER" id="PTHR19328">
    <property type="entry name" value="HEDGEHOG-INTERACTING PROTEIN"/>
    <property type="match status" value="1"/>
</dbReference>
<evidence type="ECO:0000256" key="1">
    <source>
        <dbReference type="SAM" id="MobiDB-lite"/>
    </source>
</evidence>
<comment type="caution">
    <text evidence="3">The sequence shown here is derived from an EMBL/GenBank/DDBJ whole genome shotgun (WGS) entry which is preliminary data.</text>
</comment>
<dbReference type="InterPro" id="IPR012938">
    <property type="entry name" value="Glc/Sorbosone_DH"/>
</dbReference>
<dbReference type="Pfam" id="PF07995">
    <property type="entry name" value="GSDH"/>
    <property type="match status" value="1"/>
</dbReference>
<dbReference type="PANTHER" id="PTHR19328:SF13">
    <property type="entry name" value="HIPL1 PROTEIN"/>
    <property type="match status" value="1"/>
</dbReference>
<organism evidence="3 4">
    <name type="scientific">Planosporangium flavigriseum</name>
    <dbReference type="NCBI Taxonomy" id="373681"/>
    <lineage>
        <taxon>Bacteria</taxon>
        <taxon>Bacillati</taxon>
        <taxon>Actinomycetota</taxon>
        <taxon>Actinomycetes</taxon>
        <taxon>Micromonosporales</taxon>
        <taxon>Micromonosporaceae</taxon>
        <taxon>Planosporangium</taxon>
    </lineage>
</organism>
<dbReference type="InterPro" id="IPR011041">
    <property type="entry name" value="Quinoprot_gluc/sorb_DH_b-prop"/>
</dbReference>
<evidence type="ECO:0000313" key="4">
    <source>
        <dbReference type="Proteomes" id="UP000653674"/>
    </source>
</evidence>
<sequence length="399" mass="41159">MIAPASARFVDGGQRTRATAAVRAVVGALAASLIVTGCSFGPPPPDEAGSPPKLPTPSGSASAGRDDVSVVTAVVAKHLEVPWEIGFLPDGAALVTERDSRRILRVGPDGGSGGLNVTPVQTIEDAAPAGEGGLMGLAVSPGYATDKTIFVYYTTATDNRIAKLTLGGKPEPIITGIPRAAVHNGGRIAFGPDGFLYASTGDATQRASAQDPNSLGGKILRMTADGKPAPGNPFNNLVFSYGHRNVQGLAWDSAKRLYATEFGQDTWDEVNIIEAGKNYGWPVVEGTARDPRFVDPIVQWKPAEASCSGAAVVAGKILATACLRGQRLWLTQVTAAGGTFGAPTPVLVGAYGRLRAAVLAPDGSLWVSTSNRDGRGTPKPDDDRIIRVVLSGAGGADRS</sequence>
<feature type="region of interest" description="Disordered" evidence="1">
    <location>
        <begin position="42"/>
        <end position="65"/>
    </location>
</feature>
<proteinExistence type="predicted"/>
<dbReference type="InterPro" id="IPR011042">
    <property type="entry name" value="6-blade_b-propeller_TolB-like"/>
</dbReference>
<accession>A0A8J3LKI0</accession>
<dbReference type="EMBL" id="BONU01000016">
    <property type="protein sequence ID" value="GIG74322.1"/>
    <property type="molecule type" value="Genomic_DNA"/>
</dbReference>
<dbReference type="Proteomes" id="UP000653674">
    <property type="component" value="Unassembled WGS sequence"/>
</dbReference>